<dbReference type="Pfam" id="PF08238">
    <property type="entry name" value="Sel1"/>
    <property type="match status" value="4"/>
</dbReference>
<dbReference type="InterPro" id="IPR050767">
    <property type="entry name" value="Sel1_AlgK"/>
</dbReference>
<proteinExistence type="predicted"/>
<dbReference type="AlphaFoldDB" id="A0A378WE10"/>
<reference evidence="1 2" key="1">
    <citation type="submission" date="2018-06" db="EMBL/GenBank/DDBJ databases">
        <authorList>
            <consortium name="Pathogen Informatics"/>
            <person name="Doyle S."/>
        </authorList>
    </citation>
    <scope>NUCLEOTIDE SEQUENCE [LARGE SCALE GENOMIC DNA]</scope>
    <source>
        <strain evidence="1 2">NCTC12229</strain>
    </source>
</reference>
<dbReference type="EMBL" id="UGRS01000001">
    <property type="protein sequence ID" value="SUA35716.1"/>
    <property type="molecule type" value="Genomic_DNA"/>
</dbReference>
<dbReference type="InterPro" id="IPR006597">
    <property type="entry name" value="Sel1-like"/>
</dbReference>
<protein>
    <submittedName>
        <fullName evidence="1">TPR repeat protein</fullName>
    </submittedName>
</protein>
<dbReference type="InterPro" id="IPR011990">
    <property type="entry name" value="TPR-like_helical_dom_sf"/>
</dbReference>
<dbReference type="RefSeq" id="WP_115133136.1">
    <property type="nucleotide sequence ID" value="NZ_UGRS01000001.1"/>
</dbReference>
<sequence length="236" mass="26892">MKYLFFSITLILIGCQESVYFRQPQIDAKEMEQLRQNSCPIWKQEDILTQYECLKLGAKNNNPIDQQNLATFYLVSRAEGSKKEAFYWFQKAANQGLPQAQHDLAVMYLEGDGIEKDNNLAKKWAEKAIYNGMVGANGIIGVIESENKNFEKAFKLYQIAADTGFAPAQYNLGIAYHNGEGVRPDFKEAVKWYELAANQGWRPAIAVLVDIYSRGSPEIPKDEAKVQYWQSKLDNE</sequence>
<dbReference type="Proteomes" id="UP000254055">
    <property type="component" value="Unassembled WGS sequence"/>
</dbReference>
<organism evidence="1 2">
    <name type="scientific">Neisseria zoodegmatis</name>
    <dbReference type="NCBI Taxonomy" id="326523"/>
    <lineage>
        <taxon>Bacteria</taxon>
        <taxon>Pseudomonadati</taxon>
        <taxon>Pseudomonadota</taxon>
        <taxon>Betaproteobacteria</taxon>
        <taxon>Neisseriales</taxon>
        <taxon>Neisseriaceae</taxon>
        <taxon>Neisseria</taxon>
    </lineage>
</organism>
<dbReference type="PANTHER" id="PTHR11102">
    <property type="entry name" value="SEL-1-LIKE PROTEIN"/>
    <property type="match status" value="1"/>
</dbReference>
<gene>
    <name evidence="1" type="primary">podJ_1</name>
    <name evidence="1" type="ORF">NCTC12229_00119</name>
</gene>
<accession>A0A378WE10</accession>
<dbReference type="SMART" id="SM00671">
    <property type="entry name" value="SEL1"/>
    <property type="match status" value="4"/>
</dbReference>
<dbReference type="PROSITE" id="PS51257">
    <property type="entry name" value="PROKAR_LIPOPROTEIN"/>
    <property type="match status" value="1"/>
</dbReference>
<evidence type="ECO:0000313" key="2">
    <source>
        <dbReference type="Proteomes" id="UP000254055"/>
    </source>
</evidence>
<evidence type="ECO:0000313" key="1">
    <source>
        <dbReference type="EMBL" id="SUA35716.1"/>
    </source>
</evidence>
<name>A0A378WE10_9NEIS</name>
<dbReference type="PANTHER" id="PTHR11102:SF160">
    <property type="entry name" value="ERAD-ASSOCIATED E3 UBIQUITIN-PROTEIN LIGASE COMPONENT HRD3"/>
    <property type="match status" value="1"/>
</dbReference>
<dbReference type="Gene3D" id="1.25.40.10">
    <property type="entry name" value="Tetratricopeptide repeat domain"/>
    <property type="match status" value="2"/>
</dbReference>
<dbReference type="OrthoDB" id="8611983at2"/>
<dbReference type="SUPFAM" id="SSF81901">
    <property type="entry name" value="HCP-like"/>
    <property type="match status" value="2"/>
</dbReference>